<comment type="similarity">
    <text evidence="2">Belongs to the SusD family.</text>
</comment>
<dbReference type="InterPro" id="IPR033985">
    <property type="entry name" value="SusD-like_N"/>
</dbReference>
<evidence type="ECO:0000256" key="2">
    <source>
        <dbReference type="ARBA" id="ARBA00006275"/>
    </source>
</evidence>
<dbReference type="EMBL" id="JAKVQD010000004">
    <property type="protein sequence ID" value="MCH4553048.1"/>
    <property type="molecule type" value="Genomic_DNA"/>
</dbReference>
<comment type="subcellular location">
    <subcellularLocation>
        <location evidence="1">Cell outer membrane</location>
    </subcellularLocation>
</comment>
<evidence type="ECO:0000259" key="7">
    <source>
        <dbReference type="Pfam" id="PF14322"/>
    </source>
</evidence>
<dbReference type="SUPFAM" id="SSF48452">
    <property type="entry name" value="TPR-like"/>
    <property type="match status" value="1"/>
</dbReference>
<feature type="domain" description="RagB/SusD" evidence="6">
    <location>
        <begin position="360"/>
        <end position="450"/>
    </location>
</feature>
<dbReference type="Proteomes" id="UP001156141">
    <property type="component" value="Unassembled WGS sequence"/>
</dbReference>
<evidence type="ECO:0000313" key="9">
    <source>
        <dbReference type="Proteomes" id="UP001156141"/>
    </source>
</evidence>
<feature type="domain" description="SusD-like N-terminal" evidence="7">
    <location>
        <begin position="22"/>
        <end position="208"/>
    </location>
</feature>
<keyword evidence="3" id="KW-0732">Signal</keyword>
<gene>
    <name evidence="8" type="ORF">MKW35_10470</name>
</gene>
<dbReference type="PROSITE" id="PS51257">
    <property type="entry name" value="PROKAR_LIPOPROTEIN"/>
    <property type="match status" value="1"/>
</dbReference>
<comment type="caution">
    <text evidence="8">The sequence shown here is derived from an EMBL/GenBank/DDBJ whole genome shotgun (WGS) entry which is preliminary data.</text>
</comment>
<keyword evidence="5" id="KW-0998">Cell outer membrane</keyword>
<dbReference type="RefSeq" id="WP_240573500.1">
    <property type="nucleotide sequence ID" value="NZ_CP136709.1"/>
</dbReference>
<proteinExistence type="inferred from homology"/>
<keyword evidence="4" id="KW-0472">Membrane</keyword>
<evidence type="ECO:0000259" key="6">
    <source>
        <dbReference type="Pfam" id="PF07980"/>
    </source>
</evidence>
<dbReference type="InterPro" id="IPR012944">
    <property type="entry name" value="SusD_RagB_dom"/>
</dbReference>
<keyword evidence="9" id="KW-1185">Reference proteome</keyword>
<dbReference type="InterPro" id="IPR011990">
    <property type="entry name" value="TPR-like_helical_dom_sf"/>
</dbReference>
<sequence length="480" mass="55050">MKTYIKHILCLWLCIGFLSCDDYLDVQPEDKFLEEQLFSTEEGFYTALNGVYAKIVSENGYGGDLTMNTIEIMAQQYNIDSRHTKYPYASYSYTDGGVQGKFDAIWTNLYTSILNVNNLLLGLELYPDVLSAERKSIVAGEAYALRAMLHFDLLRLFGPVYSTNAQDDAIPYYTESKAQMAEMLTAEQVISRILADLDSAETLLVEDPVRVNGSMRSAGSDFSANFFRFRNLRLNYFAVKALQARVNLYAENNQAAFVAANAVIDEATEFFPWVVDEEIVSGGADIDRIFSTEVLFALDNTELYNRQTRYFDASLEYDNILAPLRDRLGEVFENYNQDYRFSYSWFISNEASKDYETFFKFADIEDKDKTSRFMQPLIRMSEMYYIAAETAEDEQTALDYLNTVREERGLGDGTQLIPGVDLQNEIFKEYRKEFIGEGQLFFYYKRKNMSSIQSGTTSSEIDMTAAQYVVPLPLSETDYR</sequence>
<dbReference type="Pfam" id="PF07980">
    <property type="entry name" value="SusD_RagB"/>
    <property type="match status" value="1"/>
</dbReference>
<dbReference type="Pfam" id="PF14322">
    <property type="entry name" value="SusD-like_3"/>
    <property type="match status" value="1"/>
</dbReference>
<evidence type="ECO:0000256" key="4">
    <source>
        <dbReference type="ARBA" id="ARBA00023136"/>
    </source>
</evidence>
<organism evidence="8 9">
    <name type="scientific">Aestuariibaculum lutulentum</name>
    <dbReference type="NCBI Taxonomy" id="2920935"/>
    <lineage>
        <taxon>Bacteria</taxon>
        <taxon>Pseudomonadati</taxon>
        <taxon>Bacteroidota</taxon>
        <taxon>Flavobacteriia</taxon>
        <taxon>Flavobacteriales</taxon>
        <taxon>Flavobacteriaceae</taxon>
    </lineage>
</organism>
<evidence type="ECO:0000256" key="5">
    <source>
        <dbReference type="ARBA" id="ARBA00023237"/>
    </source>
</evidence>
<evidence type="ECO:0000256" key="3">
    <source>
        <dbReference type="ARBA" id="ARBA00022729"/>
    </source>
</evidence>
<dbReference type="Gene3D" id="1.25.40.390">
    <property type="match status" value="1"/>
</dbReference>
<protein>
    <submittedName>
        <fullName evidence="8">RagB/SusD family nutrient uptake outer membrane protein</fullName>
    </submittedName>
</protein>
<accession>A0ABS9RJC5</accession>
<reference evidence="8" key="1">
    <citation type="submission" date="2022-02" db="EMBL/GenBank/DDBJ databases">
        <title>Aestuariibaculum sp., a marine bacterium isolated from sediment in Guangxi.</title>
        <authorList>
            <person name="Ying J."/>
        </authorList>
    </citation>
    <scope>NUCLEOTIDE SEQUENCE</scope>
    <source>
        <strain evidence="8">L182</strain>
    </source>
</reference>
<evidence type="ECO:0000313" key="8">
    <source>
        <dbReference type="EMBL" id="MCH4553048.1"/>
    </source>
</evidence>
<name>A0ABS9RJC5_9FLAO</name>
<evidence type="ECO:0000256" key="1">
    <source>
        <dbReference type="ARBA" id="ARBA00004442"/>
    </source>
</evidence>